<dbReference type="GO" id="GO:0016787">
    <property type="term" value="F:hydrolase activity"/>
    <property type="evidence" value="ECO:0007669"/>
    <property type="project" value="UniProtKB-KW"/>
</dbReference>
<dbReference type="SUPFAM" id="SSF52980">
    <property type="entry name" value="Restriction endonuclease-like"/>
    <property type="match status" value="1"/>
</dbReference>
<evidence type="ECO:0000313" key="10">
    <source>
        <dbReference type="EMBL" id="PDO09478.1"/>
    </source>
</evidence>
<dbReference type="InterPro" id="IPR041677">
    <property type="entry name" value="DNA2/NAM7_AAA_11"/>
</dbReference>
<comment type="similarity">
    <text evidence="1">Belongs to the DNA2/NAM7 helicase family.</text>
</comment>
<evidence type="ECO:0000256" key="2">
    <source>
        <dbReference type="ARBA" id="ARBA00022741"/>
    </source>
</evidence>
<evidence type="ECO:0000259" key="7">
    <source>
        <dbReference type="Pfam" id="PF13086"/>
    </source>
</evidence>
<dbReference type="SUPFAM" id="SSF52540">
    <property type="entry name" value="P-loop containing nucleoside triphosphate hydrolases"/>
    <property type="match status" value="1"/>
</dbReference>
<dbReference type="GO" id="GO:0005524">
    <property type="term" value="F:ATP binding"/>
    <property type="evidence" value="ECO:0007669"/>
    <property type="project" value="UniProtKB-KW"/>
</dbReference>
<keyword evidence="4" id="KW-0347">Helicase</keyword>
<dbReference type="CDD" id="cd18808">
    <property type="entry name" value="SF1_C_Upf1"/>
    <property type="match status" value="1"/>
</dbReference>
<dbReference type="Pfam" id="PF18741">
    <property type="entry name" value="MTES_1575"/>
    <property type="match status" value="1"/>
</dbReference>
<dbReference type="InterPro" id="IPR027417">
    <property type="entry name" value="P-loop_NTPase"/>
</dbReference>
<gene>
    <name evidence="10" type="ORF">BLM47_12390</name>
</gene>
<dbReference type="InterPro" id="IPR047187">
    <property type="entry name" value="SF1_C_Upf1"/>
</dbReference>
<dbReference type="InterPro" id="IPR050534">
    <property type="entry name" value="Coronavir_polyprotein_1ab"/>
</dbReference>
<dbReference type="InterPro" id="IPR041679">
    <property type="entry name" value="DNA2/NAM7-like_C"/>
</dbReference>
<evidence type="ECO:0000313" key="11">
    <source>
        <dbReference type="Proteomes" id="UP000243688"/>
    </source>
</evidence>
<dbReference type="Gene3D" id="3.40.960.10">
    <property type="entry name" value="VSR Endonuclease"/>
    <property type="match status" value="1"/>
</dbReference>
<keyword evidence="5" id="KW-0067">ATP-binding</keyword>
<evidence type="ECO:0000256" key="1">
    <source>
        <dbReference type="ARBA" id="ARBA00007913"/>
    </source>
</evidence>
<name>A0A2A6DWP5_9BACL</name>
<dbReference type="PANTHER" id="PTHR43788:SF8">
    <property type="entry name" value="DNA-BINDING PROTEIN SMUBP-2"/>
    <property type="match status" value="1"/>
</dbReference>
<feature type="domain" description="DNA2/NAM7 helicase helicase" evidence="7">
    <location>
        <begin position="358"/>
        <end position="492"/>
    </location>
</feature>
<dbReference type="Gene3D" id="3.40.50.300">
    <property type="entry name" value="P-loop containing nucleotide triphosphate hydrolases"/>
    <property type="match status" value="3"/>
</dbReference>
<dbReference type="InterPro" id="IPR011335">
    <property type="entry name" value="Restrct_endonuc-II-like"/>
</dbReference>
<dbReference type="Pfam" id="PF13087">
    <property type="entry name" value="AAA_12"/>
    <property type="match status" value="1"/>
</dbReference>
<feature type="domain" description="DNA2/NAM7 helicase-like C-terminal" evidence="8">
    <location>
        <begin position="1143"/>
        <end position="1311"/>
    </location>
</feature>
<feature type="coiled-coil region" evidence="6">
    <location>
        <begin position="457"/>
        <end position="495"/>
    </location>
</feature>
<dbReference type="EMBL" id="MOXJ01000038">
    <property type="protein sequence ID" value="PDO09478.1"/>
    <property type="molecule type" value="Genomic_DNA"/>
</dbReference>
<keyword evidence="2" id="KW-0547">Nucleotide-binding</keyword>
<evidence type="ECO:0000259" key="9">
    <source>
        <dbReference type="Pfam" id="PF18741"/>
    </source>
</evidence>
<accession>A0A2A6DWP5</accession>
<reference evidence="10 11" key="1">
    <citation type="submission" date="2016-12" db="EMBL/GenBank/DDBJ databases">
        <title>Candidatus Reconcilibacillus cellulovorans genome.</title>
        <authorList>
            <person name="Kolinko S."/>
            <person name="Wu Y.-W."/>
            <person name="Tachea F."/>
            <person name="Denzel E."/>
            <person name="Hiras J."/>
            <person name="Baecker N."/>
            <person name="Chan L.J."/>
            <person name="Eichorst S.A."/>
            <person name="Frey D."/>
            <person name="Adams P.D."/>
            <person name="Pray T."/>
            <person name="Tanjore D."/>
            <person name="Petzold C.J."/>
            <person name="Gladden J.M."/>
            <person name="Simmons B.A."/>
            <person name="Singer S.W."/>
        </authorList>
    </citation>
    <scope>NUCLEOTIDE SEQUENCE [LARGE SCALE GENOMIC DNA]</scope>
    <source>
        <strain evidence="10">JTherm</strain>
    </source>
</reference>
<comment type="caution">
    <text evidence="10">The sequence shown here is derived from an EMBL/GenBank/DDBJ whole genome shotgun (WGS) entry which is preliminary data.</text>
</comment>
<sequence length="1488" mass="172797">MIKLKLTAIFRYLQALDQLRNPVERNIEDQLWKLWLRDLPNHPAVQRGMVSSNSEESEDYLLKVRRPRLTEAPRPPQELFEWLEDGWEKVDGVVRIREERILKDDEGKDVMIRFQDDTERVKVYQKWVEKRNRWVESEKPARQAMDIFERLYALHSWIERESEQVELVIGEGILNWPRKDGTDIYHPILLQRVQLLFDPSIPEFTIMNTGNPPELYSALFRSINEVPGQLLSESIQDLEKNQYHPLGGEETTQFLKEFVLRLSPIHGKFIEKKDDSISLMAPTIRRDPVIFLRKRNLGFAAALEAILKDIQERNIFPESLVNMIGINTERDHGSQKENSYSFDVNGEDEHVLLCKEANAEQLEIARRLEKYGSVLVQGPPGTGKTHTIANLLGHLLAQGKSVLVTSHTSKALRVLRDKVIEPLQPLCVSVLDNDTESQRQLESSVDAITERLSSLDADNLEREANSLMKQRKDLLRELRETREKLKQARQDEYRKIILAGEEYDPSQAARYVVENQEKDSWIPSPVAFGEPLPLSHEELVELYYTNTAWTGEEERELGNTFPNTQELLHPSDFERLVQERARLAEQNLGYRTDLWQEMPLDVLPDHLLDLMNRLKQAVQPLLDESEWRMRVFFAGFEGGTEQKIWEELIEEINETYNFHKKIKSKLLRYNIDISYMLCNEETIYLFDKIISYLEKRGKLGLLKLLVNPSWKKIIKNVKVDGASPAKKEHFEALSDYIRLEVARTKLISRWERQITSIGGPAVNELGREPEEVGRYFAEQISQCLNWYQKIWIPLESEMRRFGLQWDVLIQEIPLKMVAHSELIRIREIVLDKLPLIVQSQCNRLKWSSIEKQLNDLRETLKTALSRAGESDVVNRLYEAVKELDVEGYRTAYENLIALLNKVPLFERRKKLIEILERSAPVWAEQIRNREGIHGRGNLPGNPDSAWLWRQLHDELERRSKVSMEELQDKIVYLSEKLRQLTGILVEKKAWTAQIRKTSLEQRQALQGWKSITKKIGKGTGKRVPYLLAEARRLMPICQTAVPVWIMPISRVVENFDPRRNQFDVLIIDEASQSDVMALTVFYLAKQVVVVGDDQQVSPEAIGQNYDQIRQLIEIHLKGIPHSALFDPINSVYDLAKVFFPGIVQLREHFRCVPEIIQFSNYLSYDGRILPLRDPSNVKRRPFTVAYRIESAVSDSKVNEQEALHVASLLVAASMQPEYADATFGVISMVGEEQALRIEALLRKHMSPTEFKRRAIRCGTSAQFQGDERDVIFLSIVDTPKGDGPLVKRVDDRFKKRFNVAASRARDQMWVVYSLDPELDLKEDDLRRKLILHAKNPYALSEIISELEKQAESEFEKLVMQRLVQAGYRVIPQWRVGAYRIDMVVEGGGKRLAVECDGDKWHTFDQIGYDMARQALLERLGWRFVRIRGSEFFRNPEKAMQPVFEKLKKLDIPPEGFGIQNNKSIDGEELKERIIRKADELRRKWAGMK</sequence>
<proteinExistence type="inferred from homology"/>
<dbReference type="PANTHER" id="PTHR43788">
    <property type="entry name" value="DNA2/NAM7 HELICASE FAMILY MEMBER"/>
    <property type="match status" value="1"/>
</dbReference>
<evidence type="ECO:0000256" key="5">
    <source>
        <dbReference type="ARBA" id="ARBA00022840"/>
    </source>
</evidence>
<evidence type="ECO:0000259" key="8">
    <source>
        <dbReference type="Pfam" id="PF13087"/>
    </source>
</evidence>
<evidence type="ECO:0000256" key="6">
    <source>
        <dbReference type="SAM" id="Coils"/>
    </source>
</evidence>
<organism evidence="10 11">
    <name type="scientific">Candidatus Reconcilbacillus cellulovorans</name>
    <dbReference type="NCBI Taxonomy" id="1906605"/>
    <lineage>
        <taxon>Bacteria</taxon>
        <taxon>Bacillati</taxon>
        <taxon>Bacillota</taxon>
        <taxon>Bacilli</taxon>
        <taxon>Bacillales</taxon>
        <taxon>Paenibacillaceae</taxon>
        <taxon>Candidatus Reconcilbacillus</taxon>
    </lineage>
</organism>
<evidence type="ECO:0000256" key="3">
    <source>
        <dbReference type="ARBA" id="ARBA00022801"/>
    </source>
</evidence>
<dbReference type="GO" id="GO:0043139">
    <property type="term" value="F:5'-3' DNA helicase activity"/>
    <property type="evidence" value="ECO:0007669"/>
    <property type="project" value="TreeGrafter"/>
</dbReference>
<keyword evidence="3" id="KW-0378">Hydrolase</keyword>
<dbReference type="InterPro" id="IPR049468">
    <property type="entry name" value="Restrct_endonuc-II-like_dom"/>
</dbReference>
<protein>
    <submittedName>
        <fullName evidence="10">Uncharacterized protein</fullName>
    </submittedName>
</protein>
<dbReference type="Proteomes" id="UP000243688">
    <property type="component" value="Unassembled WGS sequence"/>
</dbReference>
<keyword evidence="6" id="KW-0175">Coiled coil</keyword>
<evidence type="ECO:0000256" key="4">
    <source>
        <dbReference type="ARBA" id="ARBA00022806"/>
    </source>
</evidence>
<feature type="domain" description="Restriction endonuclease type II-like" evidence="9">
    <location>
        <begin position="1354"/>
        <end position="1446"/>
    </location>
</feature>
<dbReference type="Pfam" id="PF13086">
    <property type="entry name" value="AAA_11"/>
    <property type="match status" value="1"/>
</dbReference>